<gene>
    <name evidence="1" type="ORF">D3871_06740</name>
</gene>
<name>A0A3A3FRV3_9BURK</name>
<evidence type="ECO:0000313" key="1">
    <source>
        <dbReference type="EMBL" id="RJF98240.1"/>
    </source>
</evidence>
<dbReference type="RefSeq" id="WP_119768196.1">
    <property type="nucleotide sequence ID" value="NZ_QYUO01000001.1"/>
</dbReference>
<protein>
    <recommendedName>
        <fullName evidence="3">AlgX/AlgJ SGNH hydrolase-like domain-containing protein</fullName>
    </recommendedName>
</protein>
<dbReference type="Proteomes" id="UP000265955">
    <property type="component" value="Unassembled WGS sequence"/>
</dbReference>
<dbReference type="EMBL" id="QYUO01000001">
    <property type="protein sequence ID" value="RJF98240.1"/>
    <property type="molecule type" value="Genomic_DNA"/>
</dbReference>
<sequence length="397" mass="44104">MSAFANRFAGNAAKIIIVALLSIPAVLALWQPAQGVGENRYLAAFPAKPHDWETVVRFPARLDLWINDHFGFRDVLVQLNNRLRYTLFKQFPTLQVIEGQGGRIFLATHSTAHAPYAAITQACGYRYEHADGIAKQVSAFDAGFRKLGVDARLLVAPSSPVMYESELPVWLRQRCDPAMAPVPRVMMSPFLAPEARQRIYYPIAEAKQIGQTTPVIPKTWFHWSGTGPRLIAAASVRHFWDTNASSATDLKTSEQLKPSDISHLFPGVELESKVEVADFKVSGIEQCAGPACHHPALQSVMAKLGDISLYRNASAPDRRLVMLSDSFGQHIAGWYSPFYREVVHLSTNNLAMLDDVEIKAIHAHFLQPAESQHLLFLYHDGSLLSGRLEVDLKKLGV</sequence>
<accession>A0A3A3FRV3</accession>
<evidence type="ECO:0008006" key="3">
    <source>
        <dbReference type="Google" id="ProtNLM"/>
    </source>
</evidence>
<reference evidence="2" key="1">
    <citation type="submission" date="2018-09" db="EMBL/GenBank/DDBJ databases">
        <authorList>
            <person name="Zhu H."/>
        </authorList>
    </citation>
    <scope>NUCLEOTIDE SEQUENCE [LARGE SCALE GENOMIC DNA]</scope>
    <source>
        <strain evidence="2">K1R23-30</strain>
    </source>
</reference>
<dbReference type="OrthoDB" id="8747576at2"/>
<comment type="caution">
    <text evidence="1">The sequence shown here is derived from an EMBL/GenBank/DDBJ whole genome shotgun (WGS) entry which is preliminary data.</text>
</comment>
<dbReference type="AlphaFoldDB" id="A0A3A3FRV3"/>
<keyword evidence="2" id="KW-1185">Reference proteome</keyword>
<evidence type="ECO:0000313" key="2">
    <source>
        <dbReference type="Proteomes" id="UP000265955"/>
    </source>
</evidence>
<organism evidence="1 2">
    <name type="scientific">Noviherbaspirillum saxi</name>
    <dbReference type="NCBI Taxonomy" id="2320863"/>
    <lineage>
        <taxon>Bacteria</taxon>
        <taxon>Pseudomonadati</taxon>
        <taxon>Pseudomonadota</taxon>
        <taxon>Betaproteobacteria</taxon>
        <taxon>Burkholderiales</taxon>
        <taxon>Oxalobacteraceae</taxon>
        <taxon>Noviherbaspirillum</taxon>
    </lineage>
</organism>
<proteinExistence type="predicted"/>